<keyword evidence="1" id="KW-0732">Signal</keyword>
<feature type="chain" id="PRO_5046520405" description="Shiga toxin A subunit" evidence="1">
    <location>
        <begin position="21"/>
        <end position="147"/>
    </location>
</feature>
<evidence type="ECO:0000313" key="3">
    <source>
        <dbReference type="Proteomes" id="UP001611251"/>
    </source>
</evidence>
<evidence type="ECO:0000313" key="2">
    <source>
        <dbReference type="EMBL" id="MFH8136148.1"/>
    </source>
</evidence>
<dbReference type="RefSeq" id="WP_397217648.1">
    <property type="nucleotide sequence ID" value="NZ_JBGFSN010000011.1"/>
</dbReference>
<sequence length="147" mass="16697">MKYKLFSLVIPLSIVFTVNAKLTADDCIDIERSVGINVTDAMVSDFGLEENDIVLEQTKMSLVFQEKVTKPMALYFALQDKKDPALADLSLKDLMESYTMDNPTNLIIKFDYVNKAGKHNVLLSSHFISEGECTIRYNGYIIVKREF</sequence>
<protein>
    <recommendedName>
        <fullName evidence="4">Shiga toxin A subunit</fullName>
    </recommendedName>
</protein>
<keyword evidence="3" id="KW-1185">Reference proteome</keyword>
<evidence type="ECO:0000256" key="1">
    <source>
        <dbReference type="SAM" id="SignalP"/>
    </source>
</evidence>
<organism evidence="2 3">
    <name type="scientific">Pantoea osteomyelitidis</name>
    <dbReference type="NCBI Taxonomy" id="3230026"/>
    <lineage>
        <taxon>Bacteria</taxon>
        <taxon>Pseudomonadati</taxon>
        <taxon>Pseudomonadota</taxon>
        <taxon>Gammaproteobacteria</taxon>
        <taxon>Enterobacterales</taxon>
        <taxon>Erwiniaceae</taxon>
        <taxon>Pantoea</taxon>
    </lineage>
</organism>
<evidence type="ECO:0008006" key="4">
    <source>
        <dbReference type="Google" id="ProtNLM"/>
    </source>
</evidence>
<dbReference type="EMBL" id="JBGFSN010000011">
    <property type="protein sequence ID" value="MFH8136148.1"/>
    <property type="molecule type" value="Genomic_DNA"/>
</dbReference>
<gene>
    <name evidence="2" type="ORF">ABU178_18525</name>
</gene>
<accession>A0ABW7Q144</accession>
<reference evidence="2 3" key="1">
    <citation type="submission" date="2024-08" db="EMBL/GenBank/DDBJ databases">
        <title>Pantoea ronii - a newly identified human opportunistic pathogen.</title>
        <authorList>
            <person name="Keidar-Friedman D."/>
            <person name="Sorek N."/>
            <person name="Leshin-Carmel D."/>
            <person name="Tsur A."/>
            <person name="Amsalem M."/>
            <person name="Tolkach D."/>
            <person name="Brosh-Nissimov T."/>
        </authorList>
    </citation>
    <scope>NUCLEOTIDE SEQUENCE [LARGE SCALE GENOMIC DNA]</scope>
    <source>
        <strain evidence="2 3">AA23256</strain>
    </source>
</reference>
<dbReference type="Proteomes" id="UP001611251">
    <property type="component" value="Unassembled WGS sequence"/>
</dbReference>
<comment type="caution">
    <text evidence="2">The sequence shown here is derived from an EMBL/GenBank/DDBJ whole genome shotgun (WGS) entry which is preliminary data.</text>
</comment>
<proteinExistence type="predicted"/>
<feature type="signal peptide" evidence="1">
    <location>
        <begin position="1"/>
        <end position="20"/>
    </location>
</feature>
<name>A0ABW7Q144_9GAMM</name>